<dbReference type="RefSeq" id="WP_216469369.1">
    <property type="nucleotide sequence ID" value="NZ_JAHLQI010000002.1"/>
</dbReference>
<dbReference type="EMBL" id="JAHLQI010000002">
    <property type="protein sequence ID" value="MBU5489712.1"/>
    <property type="molecule type" value="Genomic_DNA"/>
</dbReference>
<organism evidence="1 2">
    <name type="scientific">Butyricicoccus intestinisimiae</name>
    <dbReference type="NCBI Taxonomy" id="2841509"/>
    <lineage>
        <taxon>Bacteria</taxon>
        <taxon>Bacillati</taxon>
        <taxon>Bacillota</taxon>
        <taxon>Clostridia</taxon>
        <taxon>Eubacteriales</taxon>
        <taxon>Butyricicoccaceae</taxon>
        <taxon>Butyricicoccus</taxon>
    </lineage>
</organism>
<name>A0ABS6ER50_9FIRM</name>
<evidence type="ECO:0000313" key="2">
    <source>
        <dbReference type="Proteomes" id="UP000783588"/>
    </source>
</evidence>
<proteinExistence type="predicted"/>
<sequence>MVKLQIKLSKPDDLTLLNNAASAMPFDIDLSSGWYVADAKSLVGLFGLEISEPIGVRLYTDQKQAQPFLDKIGKMIITH</sequence>
<gene>
    <name evidence="1" type="ORF">KQI75_03555</name>
</gene>
<dbReference type="Proteomes" id="UP000783588">
    <property type="component" value="Unassembled WGS sequence"/>
</dbReference>
<protein>
    <submittedName>
        <fullName evidence="1">HPr family phosphocarrier protein</fullName>
    </submittedName>
</protein>
<accession>A0ABS6ER50</accession>
<evidence type="ECO:0000313" key="1">
    <source>
        <dbReference type="EMBL" id="MBU5489712.1"/>
    </source>
</evidence>
<reference evidence="1 2" key="1">
    <citation type="submission" date="2021-06" db="EMBL/GenBank/DDBJ databases">
        <authorList>
            <person name="Sun Q."/>
            <person name="Li D."/>
        </authorList>
    </citation>
    <scope>NUCLEOTIDE SEQUENCE [LARGE SCALE GENOMIC DNA]</scope>
    <source>
        <strain evidence="1 2">MSJd-7</strain>
    </source>
</reference>
<keyword evidence="2" id="KW-1185">Reference proteome</keyword>
<comment type="caution">
    <text evidence="1">The sequence shown here is derived from an EMBL/GenBank/DDBJ whole genome shotgun (WGS) entry which is preliminary data.</text>
</comment>